<dbReference type="SUPFAM" id="SSF56300">
    <property type="entry name" value="Metallo-dependent phosphatases"/>
    <property type="match status" value="1"/>
</dbReference>
<dbReference type="RefSeq" id="WP_145271187.1">
    <property type="nucleotide sequence ID" value="NZ_CP036272.1"/>
</dbReference>
<feature type="domain" description="Calcineurin-like phosphoesterase" evidence="2">
    <location>
        <begin position="1"/>
        <end position="194"/>
    </location>
</feature>
<dbReference type="Pfam" id="PF00149">
    <property type="entry name" value="Metallophos"/>
    <property type="match status" value="1"/>
</dbReference>
<keyword evidence="4" id="KW-1185">Reference proteome</keyword>
<dbReference type="PANTHER" id="PTHR30337">
    <property type="entry name" value="COMPONENT OF ATP-DEPENDENT DSDNA EXONUCLEASE"/>
    <property type="match status" value="1"/>
</dbReference>
<dbReference type="InterPro" id="IPR041796">
    <property type="entry name" value="Mre11_N"/>
</dbReference>
<dbReference type="Gene3D" id="3.60.21.10">
    <property type="match status" value="1"/>
</dbReference>
<dbReference type="AlphaFoldDB" id="A0A517STA1"/>
<dbReference type="EMBL" id="CP036272">
    <property type="protein sequence ID" value="QDT59354.1"/>
    <property type="molecule type" value="Genomic_DNA"/>
</dbReference>
<proteinExistence type="predicted"/>
<dbReference type="InterPro" id="IPR004843">
    <property type="entry name" value="Calcineurin-like_PHP"/>
</dbReference>
<keyword evidence="1" id="KW-0378">Hydrolase</keyword>
<dbReference type="GO" id="GO:0016787">
    <property type="term" value="F:hydrolase activity"/>
    <property type="evidence" value="ECO:0007669"/>
    <property type="project" value="UniProtKB-KW"/>
</dbReference>
<evidence type="ECO:0000256" key="1">
    <source>
        <dbReference type="ARBA" id="ARBA00022801"/>
    </source>
</evidence>
<dbReference type="CDD" id="cd00840">
    <property type="entry name" value="MPP_Mre11_N"/>
    <property type="match status" value="1"/>
</dbReference>
<evidence type="ECO:0000259" key="2">
    <source>
        <dbReference type="Pfam" id="PF00149"/>
    </source>
</evidence>
<gene>
    <name evidence="3" type="primary">yhaO_3</name>
    <name evidence="3" type="ORF">SV7mr_18610</name>
</gene>
<name>A0A517STA1_9BACT</name>
<reference evidence="3 4" key="1">
    <citation type="submission" date="2019-02" db="EMBL/GenBank/DDBJ databases">
        <title>Deep-cultivation of Planctomycetes and their phenomic and genomic characterization uncovers novel biology.</title>
        <authorList>
            <person name="Wiegand S."/>
            <person name="Jogler M."/>
            <person name="Boedeker C."/>
            <person name="Pinto D."/>
            <person name="Vollmers J."/>
            <person name="Rivas-Marin E."/>
            <person name="Kohn T."/>
            <person name="Peeters S.H."/>
            <person name="Heuer A."/>
            <person name="Rast P."/>
            <person name="Oberbeckmann S."/>
            <person name="Bunk B."/>
            <person name="Jeske O."/>
            <person name="Meyerdierks A."/>
            <person name="Storesund J.E."/>
            <person name="Kallscheuer N."/>
            <person name="Luecker S."/>
            <person name="Lage O.M."/>
            <person name="Pohl T."/>
            <person name="Merkel B.J."/>
            <person name="Hornburger P."/>
            <person name="Mueller R.-W."/>
            <person name="Bruemmer F."/>
            <person name="Labrenz M."/>
            <person name="Spormann A.M."/>
            <person name="Op den Camp H."/>
            <person name="Overmann J."/>
            <person name="Amann R."/>
            <person name="Jetten M.S.M."/>
            <person name="Mascher T."/>
            <person name="Medema M.H."/>
            <person name="Devos D.P."/>
            <person name="Kaster A.-K."/>
            <person name="Ovreas L."/>
            <person name="Rohde M."/>
            <person name="Galperin M.Y."/>
            <person name="Jogler C."/>
        </authorList>
    </citation>
    <scope>NUCLEOTIDE SEQUENCE [LARGE SCALE GENOMIC DNA]</scope>
    <source>
        <strain evidence="3 4">SV_7m_r</strain>
    </source>
</reference>
<evidence type="ECO:0000313" key="4">
    <source>
        <dbReference type="Proteomes" id="UP000315003"/>
    </source>
</evidence>
<dbReference type="InterPro" id="IPR050535">
    <property type="entry name" value="DNA_Repair-Maintenance_Comp"/>
</dbReference>
<dbReference type="OrthoDB" id="9773856at2"/>
<evidence type="ECO:0000313" key="3">
    <source>
        <dbReference type="EMBL" id="QDT59354.1"/>
    </source>
</evidence>
<sequence>MRVLISGDIHIGRRSSKIPENATGFRARDAWMKIVETAIKERVDLVLLSGDVADRDNRFWEAIGPLEAGTSKLAAAGIQTIAVSGNHDFDVLVRLADDLPDEQFRLLGRNGQWERYTVEKGGHAALHLDGWSFPAEHASASPLDTYQAGHSDGVPVVGLVHGDLAQPTSRYAPLDLRSLETSGADAWVLGHIHAKKLIHHSPSPWILYPGSPQALDPGETGEHGVWVFNVQDNSVQSPEFIPLSTIWYGRCGVDVDGIETRAAFESKVVSAIKQHAQDVRQAMGSNLAAISFRVEITGATALANQVSAIVAGIEKDLQFNIGDAVAMVEKVTHCVTPAINVDDLLRSSSALGVAVQMLKELEDGGNADLIAEAMADLQEADRKRSYRALDCPPPSRDNTNRLLKAQLQQIINQLAGQTS</sequence>
<dbReference type="Proteomes" id="UP000315003">
    <property type="component" value="Chromosome"/>
</dbReference>
<accession>A0A517STA1</accession>
<organism evidence="3 4">
    <name type="scientific">Stieleria bergensis</name>
    <dbReference type="NCBI Taxonomy" id="2528025"/>
    <lineage>
        <taxon>Bacteria</taxon>
        <taxon>Pseudomonadati</taxon>
        <taxon>Planctomycetota</taxon>
        <taxon>Planctomycetia</taxon>
        <taxon>Pirellulales</taxon>
        <taxon>Pirellulaceae</taxon>
        <taxon>Stieleria</taxon>
    </lineage>
</organism>
<dbReference type="InterPro" id="IPR029052">
    <property type="entry name" value="Metallo-depent_PP-like"/>
</dbReference>
<protein>
    <submittedName>
        <fullName evidence="3">Putative metallophosphoesterase YhaO</fullName>
    </submittedName>
</protein>